<evidence type="ECO:0000313" key="1">
    <source>
        <dbReference type="EMBL" id="ADI38556.1"/>
    </source>
</evidence>
<dbReference type="KEGG" id="wch:wcw_1199"/>
<dbReference type="PANTHER" id="PTHR42916:SF1">
    <property type="entry name" value="PROTEIN PHYLLO, CHLOROPLASTIC"/>
    <property type="match status" value="1"/>
</dbReference>
<gene>
    <name evidence="1" type="ordered locus">wcw_1199</name>
</gene>
<dbReference type="Proteomes" id="UP000001505">
    <property type="component" value="Chromosome"/>
</dbReference>
<dbReference type="HOGENOM" id="CLU_020336_38_2_0"/>
<sequence>MINVYCLHGLLGLPNDWEFLNSHFKGIHFHFVDIYKNFDPSKGIKEFSQAFNSSVKAGDTNLLIGYSMGGRLGLNALIDQPDLWSKAVFISTHPGLEREEARQSRILQDGIWAMRFLTEKWETLIEKWNQQSVFAYSVQMEKNEMLFNRDLLADALTHWGLGQQENLRRHLKLLPLPIYWISGANDQKFCRLGKSLYFQHSTSKILEIEQAGHRVPWDNQQAFVNIVKRFLL</sequence>
<dbReference type="RefSeq" id="WP_013182268.1">
    <property type="nucleotide sequence ID" value="NC_014225.1"/>
</dbReference>
<dbReference type="AlphaFoldDB" id="D6YWP5"/>
<dbReference type="InterPro" id="IPR029058">
    <property type="entry name" value="AB_hydrolase_fold"/>
</dbReference>
<dbReference type="Gene3D" id="3.40.50.1820">
    <property type="entry name" value="alpha/beta hydrolase"/>
    <property type="match status" value="1"/>
</dbReference>
<proteinExistence type="predicted"/>
<organism evidence="1 2">
    <name type="scientific">Waddlia chondrophila (strain ATCC VR-1470 / WSU 86-1044)</name>
    <dbReference type="NCBI Taxonomy" id="716544"/>
    <lineage>
        <taxon>Bacteria</taxon>
        <taxon>Pseudomonadati</taxon>
        <taxon>Chlamydiota</taxon>
        <taxon>Chlamydiia</taxon>
        <taxon>Parachlamydiales</taxon>
        <taxon>Waddliaceae</taxon>
        <taxon>Waddlia</taxon>
    </lineage>
</organism>
<dbReference type="EMBL" id="CP001928">
    <property type="protein sequence ID" value="ADI38556.1"/>
    <property type="molecule type" value="Genomic_DNA"/>
</dbReference>
<dbReference type="eggNOG" id="COG2267">
    <property type="taxonomic scope" value="Bacteria"/>
</dbReference>
<name>D6YWP5_WADCW</name>
<reference evidence="1 2" key="1">
    <citation type="journal article" date="2010" name="PLoS ONE">
        <title>The Waddlia genome: a window into chlamydial biology.</title>
        <authorList>
            <person name="Bertelli C."/>
            <person name="Collyn F."/>
            <person name="Croxatto A."/>
            <person name="Ruckert C."/>
            <person name="Polkinghorne A."/>
            <person name="Kebbi-Beghdadi C."/>
            <person name="Goesmann A."/>
            <person name="Vaughan L."/>
            <person name="Greub G."/>
        </authorList>
    </citation>
    <scope>NUCLEOTIDE SEQUENCE [LARGE SCALE GENOMIC DNA]</scope>
    <source>
        <strain evidence="2">ATCC VR-1470 / WSU 86-1044</strain>
    </source>
</reference>
<evidence type="ECO:0008006" key="3">
    <source>
        <dbReference type="Google" id="ProtNLM"/>
    </source>
</evidence>
<dbReference type="OrthoDB" id="9805423at2"/>
<protein>
    <recommendedName>
        <fullName evidence="3">2-succinyl-6-hydroxy-2,4-cyclohexadiene-1-carboxylate synthase</fullName>
    </recommendedName>
</protein>
<dbReference type="SUPFAM" id="SSF53474">
    <property type="entry name" value="alpha/beta-Hydrolases"/>
    <property type="match status" value="1"/>
</dbReference>
<evidence type="ECO:0000313" key="2">
    <source>
        <dbReference type="Proteomes" id="UP000001505"/>
    </source>
</evidence>
<dbReference type="STRING" id="716544.wcw_1199"/>
<dbReference type="PANTHER" id="PTHR42916">
    <property type="entry name" value="2-SUCCINYL-5-ENOLPYRUVYL-6-HYDROXY-3-CYCLOHEXENE-1-CARBOXYLATE SYNTHASE"/>
    <property type="match status" value="1"/>
</dbReference>
<keyword evidence="2" id="KW-1185">Reference proteome</keyword>
<accession>D6YWP5</accession>